<feature type="transmembrane region" description="Helical" evidence="11">
    <location>
        <begin position="317"/>
        <end position="337"/>
    </location>
</feature>
<comment type="catalytic activity">
    <reaction evidence="1">
        <text>ATP + protein L-histidine = ADP + protein N-phospho-L-histidine.</text>
        <dbReference type="EC" id="2.7.13.3"/>
    </reaction>
</comment>
<dbReference type="InterPro" id="IPR013587">
    <property type="entry name" value="Nitrate/nitrite_sensing"/>
</dbReference>
<evidence type="ECO:0000256" key="5">
    <source>
        <dbReference type="ARBA" id="ARBA00022679"/>
    </source>
</evidence>
<evidence type="ECO:0000256" key="6">
    <source>
        <dbReference type="ARBA" id="ARBA00022692"/>
    </source>
</evidence>
<dbReference type="InterPro" id="IPR036890">
    <property type="entry name" value="HATPase_C_sf"/>
</dbReference>
<keyword evidence="11" id="KW-0472">Membrane</keyword>
<dbReference type="SMART" id="SM00387">
    <property type="entry name" value="HATPase_c"/>
    <property type="match status" value="1"/>
</dbReference>
<dbReference type="GO" id="GO:0005886">
    <property type="term" value="C:plasma membrane"/>
    <property type="evidence" value="ECO:0007669"/>
    <property type="project" value="TreeGrafter"/>
</dbReference>
<feature type="compositionally biased region" description="Polar residues" evidence="10">
    <location>
        <begin position="248"/>
        <end position="257"/>
    </location>
</feature>
<comment type="subcellular location">
    <subcellularLocation>
        <location evidence="2">Membrane</location>
    </subcellularLocation>
</comment>
<keyword evidence="6 11" id="KW-0812">Transmembrane</keyword>
<evidence type="ECO:0000256" key="8">
    <source>
        <dbReference type="ARBA" id="ARBA00022989"/>
    </source>
</evidence>
<keyword evidence="14" id="KW-1185">Reference proteome</keyword>
<organism evidence="13 14">
    <name type="scientific">Nocardia bovistercoris</name>
    <dbReference type="NCBI Taxonomy" id="2785916"/>
    <lineage>
        <taxon>Bacteria</taxon>
        <taxon>Bacillati</taxon>
        <taxon>Actinomycetota</taxon>
        <taxon>Actinomycetes</taxon>
        <taxon>Mycobacteriales</taxon>
        <taxon>Nocardiaceae</taxon>
        <taxon>Nocardia</taxon>
    </lineage>
</organism>
<dbReference type="GO" id="GO:0004673">
    <property type="term" value="F:protein histidine kinase activity"/>
    <property type="evidence" value="ECO:0007669"/>
    <property type="project" value="UniProtKB-EC"/>
</dbReference>
<feature type="region of interest" description="Disordered" evidence="10">
    <location>
        <begin position="645"/>
        <end position="755"/>
    </location>
</feature>
<evidence type="ECO:0000256" key="2">
    <source>
        <dbReference type="ARBA" id="ARBA00004370"/>
    </source>
</evidence>
<dbReference type="GO" id="GO:0000160">
    <property type="term" value="P:phosphorelay signal transduction system"/>
    <property type="evidence" value="ECO:0007669"/>
    <property type="project" value="UniProtKB-KW"/>
</dbReference>
<dbReference type="Pfam" id="PF08376">
    <property type="entry name" value="NIT"/>
    <property type="match status" value="1"/>
</dbReference>
<reference evidence="13" key="1">
    <citation type="submission" date="2020-11" db="EMBL/GenBank/DDBJ databases">
        <title>Nocardia NEAU-351.nov., a novel actinomycete isolated from the cow dung.</title>
        <authorList>
            <person name="Zhang X."/>
        </authorList>
    </citation>
    <scope>NUCLEOTIDE SEQUENCE</scope>
    <source>
        <strain evidence="13">NEAU-351</strain>
    </source>
</reference>
<dbReference type="PROSITE" id="PS50885">
    <property type="entry name" value="HAMP"/>
    <property type="match status" value="1"/>
</dbReference>
<dbReference type="Pfam" id="PF02518">
    <property type="entry name" value="HATPase_c"/>
    <property type="match status" value="1"/>
</dbReference>
<feature type="compositionally biased region" description="Basic and acidic residues" evidence="10">
    <location>
        <begin position="729"/>
        <end position="755"/>
    </location>
</feature>
<proteinExistence type="predicted"/>
<accession>A0A931N4S0</accession>
<dbReference type="InterPro" id="IPR003660">
    <property type="entry name" value="HAMP_dom"/>
</dbReference>
<dbReference type="AlphaFoldDB" id="A0A931N4S0"/>
<dbReference type="SUPFAM" id="SSF55874">
    <property type="entry name" value="ATPase domain of HSP90 chaperone/DNA topoisomerase II/histidine kinase"/>
    <property type="match status" value="1"/>
</dbReference>
<dbReference type="RefSeq" id="WP_196150225.1">
    <property type="nucleotide sequence ID" value="NZ_JADMLG010000006.1"/>
</dbReference>
<dbReference type="InterPro" id="IPR050428">
    <property type="entry name" value="TCS_sensor_his_kinase"/>
</dbReference>
<protein>
    <recommendedName>
        <fullName evidence="3">histidine kinase</fullName>
        <ecNumber evidence="3">2.7.13.3</ecNumber>
    </recommendedName>
</protein>
<evidence type="ECO:0000256" key="11">
    <source>
        <dbReference type="SAM" id="Phobius"/>
    </source>
</evidence>
<evidence type="ECO:0000256" key="3">
    <source>
        <dbReference type="ARBA" id="ARBA00012438"/>
    </source>
</evidence>
<dbReference type="PANTHER" id="PTHR45436:SF5">
    <property type="entry name" value="SENSOR HISTIDINE KINASE TRCS"/>
    <property type="match status" value="1"/>
</dbReference>
<dbReference type="EC" id="2.7.13.3" evidence="3"/>
<feature type="region of interest" description="Disordered" evidence="10">
    <location>
        <begin position="243"/>
        <end position="266"/>
    </location>
</feature>
<evidence type="ECO:0000259" key="12">
    <source>
        <dbReference type="PROSITE" id="PS50885"/>
    </source>
</evidence>
<feature type="domain" description="HAMP" evidence="12">
    <location>
        <begin position="339"/>
        <end position="408"/>
    </location>
</feature>
<evidence type="ECO:0000256" key="10">
    <source>
        <dbReference type="SAM" id="MobiDB-lite"/>
    </source>
</evidence>
<comment type="caution">
    <text evidence="13">The sequence shown here is derived from an EMBL/GenBank/DDBJ whole genome shotgun (WGS) entry which is preliminary data.</text>
</comment>
<dbReference type="EMBL" id="JADMLG010000006">
    <property type="protein sequence ID" value="MBH0777908.1"/>
    <property type="molecule type" value="Genomic_DNA"/>
</dbReference>
<feature type="compositionally biased region" description="Basic and acidic residues" evidence="10">
    <location>
        <begin position="645"/>
        <end position="654"/>
    </location>
</feature>
<keyword evidence="5" id="KW-0808">Transferase</keyword>
<keyword evidence="7" id="KW-0418">Kinase</keyword>
<evidence type="ECO:0000256" key="1">
    <source>
        <dbReference type="ARBA" id="ARBA00000085"/>
    </source>
</evidence>
<gene>
    <name evidence="13" type="ORF">IT779_16655</name>
</gene>
<dbReference type="InterPro" id="IPR003594">
    <property type="entry name" value="HATPase_dom"/>
</dbReference>
<keyword evidence="8 11" id="KW-1133">Transmembrane helix</keyword>
<name>A0A931N4S0_9NOCA</name>
<feature type="compositionally biased region" description="Pro residues" evidence="10">
    <location>
        <begin position="662"/>
        <end position="678"/>
    </location>
</feature>
<dbReference type="Gene3D" id="6.10.340.10">
    <property type="match status" value="1"/>
</dbReference>
<keyword evidence="4" id="KW-0597">Phosphoprotein</keyword>
<dbReference type="PANTHER" id="PTHR45436">
    <property type="entry name" value="SENSOR HISTIDINE KINASE YKOH"/>
    <property type="match status" value="1"/>
</dbReference>
<evidence type="ECO:0000313" key="13">
    <source>
        <dbReference type="EMBL" id="MBH0777908.1"/>
    </source>
</evidence>
<evidence type="ECO:0000256" key="7">
    <source>
        <dbReference type="ARBA" id="ARBA00022777"/>
    </source>
</evidence>
<evidence type="ECO:0000256" key="4">
    <source>
        <dbReference type="ARBA" id="ARBA00022553"/>
    </source>
</evidence>
<sequence length="755" mass="80767">MGVSIGAAVYLIKDGRKSKDWAEFAAETTTPAITMIEAFQAERAASMLVLAGDPTAPDKLAAARGNSDSALAYLLTYSQTSREVRPELVDDMSGFDQLYASMPMLRGGIDARAMPPDQVFGAFSAIIDTIVTGNLIAATVSPASTIAVDMIGGIPMLRATEAVSKALSIGSTALITNQISPEHFTDFMRNVGDARAQLGYADGMLTGQRQAQLRAITEGQAWQQLVAMGDAFMRRGVITGADAAAPTSEDSASGRNPTTTTRRATATGSAALPLTITEWTNAAVEVNAALLKLWKDQNGDAHDRAMAAGEKREQDSLHGAIAIAGLTLLAFLAALWLTNRLIRRMRRLRAQTLEVADERLPSTIRALSDGAPSNASIEMTPLDFGRDEIGQVADAFNRAHSSAVAAAVAESKTRAGVNAVFLNIAHRNQVIVHRQLALLDTAERGEENPGTLDVLFQLDHLATRSRRNAENLIILGGEKPGRRWRNPVPLIDVVRGAVAESTDYTRIQIAKLPSLRITGGAVADLIHLLAELTDNATAFSPPQTRVEVTGNQIGRGVAIEIIDQGLGMAADELTERNALLAEPPDFSVAALSSDARLGLFVVATLAVRHGISVRLVDSDYGGVKAVVVVPTTLVVEDGAEVPVRDRLPVHEPRPRPPVFEQAPPPAIPAPWPAPPIDPSKPALPRRRRGEDAVGDYPTMETRAVPPPRPRTADQARDLMSAIEGGTRQGRRDHAESGHRDYFDEQEGTGDHRHTP</sequence>
<dbReference type="Proteomes" id="UP000655751">
    <property type="component" value="Unassembled WGS sequence"/>
</dbReference>
<dbReference type="Gene3D" id="3.30.565.10">
    <property type="entry name" value="Histidine kinase-like ATPase, C-terminal domain"/>
    <property type="match status" value="1"/>
</dbReference>
<dbReference type="SMART" id="SM00304">
    <property type="entry name" value="HAMP"/>
    <property type="match status" value="1"/>
</dbReference>
<evidence type="ECO:0000313" key="14">
    <source>
        <dbReference type="Proteomes" id="UP000655751"/>
    </source>
</evidence>
<evidence type="ECO:0000256" key="9">
    <source>
        <dbReference type="ARBA" id="ARBA00023012"/>
    </source>
</evidence>
<keyword evidence="9" id="KW-0902">Two-component regulatory system</keyword>